<evidence type="ECO:0000256" key="1">
    <source>
        <dbReference type="ARBA" id="ARBA00023054"/>
    </source>
</evidence>
<dbReference type="AlphaFoldDB" id="A0AAJ7DU93"/>
<dbReference type="GeneID" id="105361241"/>
<sequence length="342" mass="40838">MASVDLSEAGAAAFEKKRSKAKSINGANTEDVQSKKEKQDIITHNFESDVIKGEPIIELMRVCRDFRKTDAELIAKQQDYKSQKEEINQDWQNLRENEILLRGSFIRYDEFIKENYEKRERAERMIKDQKELQKIRNTEIVELENTLESLETIRYKMQNYVEKYKSFQQYMETVLKTSEFTSIAEIFNRYETLIDIRETIEKNQSRKLHALGSSHIQLQQLMQEKSQSMMNLNSQLAILQIRHRRARANALHWEMLLTRIKQLIKRKELEEAQIRACIWNLYRQVCKRKGIPADATQNDLEQQMLIIKRTIIELRKILYETKRRVDRDKKVVVKWRCMAENS</sequence>
<dbReference type="KEGG" id="csol:105361241"/>
<dbReference type="Proteomes" id="UP000695007">
    <property type="component" value="Unplaced"/>
</dbReference>
<feature type="coiled-coil region" evidence="2">
    <location>
        <begin position="77"/>
        <end position="132"/>
    </location>
</feature>
<dbReference type="InterPro" id="IPR025252">
    <property type="entry name" value="DUF4200"/>
</dbReference>
<keyword evidence="5" id="KW-1185">Reference proteome</keyword>
<proteinExistence type="predicted"/>
<dbReference type="InterPro" id="IPR051147">
    <property type="entry name" value="CFAP_domain-containing"/>
</dbReference>
<dbReference type="Pfam" id="PF13863">
    <property type="entry name" value="DUF4200"/>
    <property type="match status" value="1"/>
</dbReference>
<keyword evidence="1 2" id="KW-0175">Coiled coil</keyword>
<feature type="region of interest" description="Disordered" evidence="3">
    <location>
        <begin position="1"/>
        <end position="38"/>
    </location>
</feature>
<evidence type="ECO:0000256" key="3">
    <source>
        <dbReference type="SAM" id="MobiDB-lite"/>
    </source>
</evidence>
<protein>
    <submittedName>
        <fullName evidence="6">Coiled-coil domain-containing protein 42A</fullName>
    </submittedName>
</protein>
<accession>A0AAJ7DU93</accession>
<name>A0AAJ7DU93_9HYME</name>
<reference evidence="6" key="1">
    <citation type="submission" date="2025-08" db="UniProtKB">
        <authorList>
            <consortium name="RefSeq"/>
        </authorList>
    </citation>
    <scope>IDENTIFICATION</scope>
</reference>
<dbReference type="PANTHER" id="PTHR21683:SF2">
    <property type="entry name" value="COILED-COIL DOMAIN-CONTAINING PROTEIN 42 LIKE-2-LIKE"/>
    <property type="match status" value="1"/>
</dbReference>
<feature type="domain" description="DUF4200" evidence="4">
    <location>
        <begin position="64"/>
        <end position="176"/>
    </location>
</feature>
<gene>
    <name evidence="6" type="primary">LOC105361241</name>
</gene>
<evidence type="ECO:0000313" key="6">
    <source>
        <dbReference type="RefSeq" id="XP_011496652.1"/>
    </source>
</evidence>
<evidence type="ECO:0000313" key="5">
    <source>
        <dbReference type="Proteomes" id="UP000695007"/>
    </source>
</evidence>
<dbReference type="PANTHER" id="PTHR21683">
    <property type="entry name" value="COILED-COIL DOMAIN-CONTAINING PROTEIN 42 LIKE-2-LIKE-RELATED"/>
    <property type="match status" value="1"/>
</dbReference>
<organism evidence="5 6">
    <name type="scientific">Ceratosolen solmsi marchali</name>
    <dbReference type="NCBI Taxonomy" id="326594"/>
    <lineage>
        <taxon>Eukaryota</taxon>
        <taxon>Metazoa</taxon>
        <taxon>Ecdysozoa</taxon>
        <taxon>Arthropoda</taxon>
        <taxon>Hexapoda</taxon>
        <taxon>Insecta</taxon>
        <taxon>Pterygota</taxon>
        <taxon>Neoptera</taxon>
        <taxon>Endopterygota</taxon>
        <taxon>Hymenoptera</taxon>
        <taxon>Apocrita</taxon>
        <taxon>Proctotrupomorpha</taxon>
        <taxon>Chalcidoidea</taxon>
        <taxon>Agaonidae</taxon>
        <taxon>Agaoninae</taxon>
        <taxon>Ceratosolen</taxon>
    </lineage>
</organism>
<dbReference type="RefSeq" id="XP_011496652.1">
    <property type="nucleotide sequence ID" value="XM_011498350.1"/>
</dbReference>
<dbReference type="GO" id="GO:0005856">
    <property type="term" value="C:cytoskeleton"/>
    <property type="evidence" value="ECO:0007669"/>
    <property type="project" value="UniProtKB-ARBA"/>
</dbReference>
<evidence type="ECO:0000256" key="2">
    <source>
        <dbReference type="SAM" id="Coils"/>
    </source>
</evidence>
<evidence type="ECO:0000259" key="4">
    <source>
        <dbReference type="Pfam" id="PF13863"/>
    </source>
</evidence>
<feature type="coiled-coil region" evidence="2">
    <location>
        <begin position="222"/>
        <end position="249"/>
    </location>
</feature>